<dbReference type="Pfam" id="PF20316">
    <property type="entry name" value="DUF6612"/>
    <property type="match status" value="1"/>
</dbReference>
<dbReference type="OrthoDB" id="2590848at2"/>
<dbReference type="Proteomes" id="UP000029507">
    <property type="component" value="Chromosome"/>
</dbReference>
<organism evidence="1 2">
    <name type="scientific">Paenibacillus stellifer</name>
    <dbReference type="NCBI Taxonomy" id="169760"/>
    <lineage>
        <taxon>Bacteria</taxon>
        <taxon>Bacillati</taxon>
        <taxon>Bacillota</taxon>
        <taxon>Bacilli</taxon>
        <taxon>Bacillales</taxon>
        <taxon>Paenibacillaceae</taxon>
        <taxon>Paenibacillus</taxon>
    </lineage>
</organism>
<sequence>MRNNWRTLGKFLIAGAVVVSGSLGWTSHPVTVSAAANTKVITADQMLAKLAATSKTLKNFHLSSTKKQDLQIGSMRIGNTNTLSLDINRLPSFAAAGTVNIGFLDTDFELYANDKEYYKVVDGSDLIDEYDEDTASGDVYGDSANGEDVDSAEEIDPDSQYWVDLDQEDWYSLYTKGQFDPASVLESVKGYKKSMKVSTAGTQTILQFTLTDAKAAKAVIALYDRENLYEGAVIQPKSVTWKLYANSKTWQTERLTVDLNYVLVEDGEKDVYTTKVDAKYSAHNKVATIVKPSELQ</sequence>
<accession>A0A089N2S6</accession>
<dbReference type="RefSeq" id="WP_038694469.1">
    <property type="nucleotide sequence ID" value="NZ_CP009286.1"/>
</dbReference>
<dbReference type="HOGENOM" id="CLU_914800_0_0_9"/>
<evidence type="ECO:0000313" key="2">
    <source>
        <dbReference type="Proteomes" id="UP000029507"/>
    </source>
</evidence>
<protein>
    <submittedName>
        <fullName evidence="1">Uncharacterized protein</fullName>
    </submittedName>
</protein>
<gene>
    <name evidence="1" type="ORF">PSTEL_07730</name>
</gene>
<proteinExistence type="predicted"/>
<dbReference type="AlphaFoldDB" id="A0A089N2S6"/>
<dbReference type="EMBL" id="CP009286">
    <property type="protein sequence ID" value="AIQ63009.1"/>
    <property type="molecule type" value="Genomic_DNA"/>
</dbReference>
<reference evidence="1 2" key="1">
    <citation type="submission" date="2014-08" db="EMBL/GenBank/DDBJ databases">
        <title>Comparative genomics of the Paenibacillus odorifer group.</title>
        <authorList>
            <person name="den Bakker H.C."/>
            <person name="Tsai Y.-C."/>
            <person name="Martin N."/>
            <person name="Korlach J."/>
            <person name="Wiedmann M."/>
        </authorList>
    </citation>
    <scope>NUCLEOTIDE SEQUENCE [LARGE SCALE GENOMIC DNA]</scope>
    <source>
        <strain evidence="1 2">DSM 14472</strain>
    </source>
</reference>
<name>A0A089N2S6_9BACL</name>
<dbReference type="InterPro" id="IPR046720">
    <property type="entry name" value="DUF6612"/>
</dbReference>
<evidence type="ECO:0000313" key="1">
    <source>
        <dbReference type="EMBL" id="AIQ63009.1"/>
    </source>
</evidence>
<dbReference type="KEGG" id="pste:PSTEL_07730"/>
<keyword evidence="2" id="KW-1185">Reference proteome</keyword>